<dbReference type="InterPro" id="IPR025428">
    <property type="entry name" value="Spore_YhaL"/>
</dbReference>
<dbReference type="EMBL" id="JAAIWN010000001">
    <property type="protein sequence ID" value="NEY80041.1"/>
    <property type="molecule type" value="Genomic_DNA"/>
</dbReference>
<protein>
    <submittedName>
        <fullName evidence="2">Sporulation YhaL family protein</fullName>
    </submittedName>
</protein>
<dbReference type="EMBL" id="JACEIO010000001">
    <property type="protein sequence ID" value="MBA4535665.1"/>
    <property type="molecule type" value="Genomic_DNA"/>
</dbReference>
<evidence type="ECO:0000313" key="4">
    <source>
        <dbReference type="Proteomes" id="UP000472971"/>
    </source>
</evidence>
<keyword evidence="1" id="KW-1133">Transmembrane helix</keyword>
<name>A0A6B3VWZ1_9BACI</name>
<gene>
    <name evidence="3" type="ORF">G4D64_00590</name>
    <name evidence="2" type="ORF">H1Z61_00590</name>
</gene>
<organism evidence="3 4">
    <name type="scientific">Bacillus aquiflavi</name>
    <dbReference type="NCBI Taxonomy" id="2672567"/>
    <lineage>
        <taxon>Bacteria</taxon>
        <taxon>Bacillati</taxon>
        <taxon>Bacillota</taxon>
        <taxon>Bacilli</taxon>
        <taxon>Bacillales</taxon>
        <taxon>Bacillaceae</taxon>
        <taxon>Bacillus</taxon>
    </lineage>
</organism>
<reference evidence="3 4" key="1">
    <citation type="submission" date="2020-02" db="EMBL/GenBank/DDBJ databases">
        <title>Bacillus aquiflavi sp. nov., isolated from yellow water of strong flavor Chinese baijiu in Yibin region of China.</title>
        <authorList>
            <person name="Xie J."/>
        </authorList>
    </citation>
    <scope>NUCLEOTIDE SEQUENCE [LARGE SCALE GENOMIC DNA]</scope>
    <source>
        <strain evidence="3 4">3H-10</strain>
    </source>
</reference>
<comment type="caution">
    <text evidence="3">The sequence shown here is derived from an EMBL/GenBank/DDBJ whole genome shotgun (WGS) entry which is preliminary data.</text>
</comment>
<keyword evidence="1" id="KW-0812">Transmembrane</keyword>
<dbReference type="RefSeq" id="WP_163238990.1">
    <property type="nucleotide sequence ID" value="NZ_CP082780.1"/>
</dbReference>
<accession>A0A6B3VWZ1</accession>
<keyword evidence="1" id="KW-0472">Membrane</keyword>
<reference evidence="2 5" key="2">
    <citation type="submission" date="2020-07" db="EMBL/GenBank/DDBJ databases">
        <authorList>
            <person name="Feng H."/>
        </authorList>
    </citation>
    <scope>NUCLEOTIDE SEQUENCE [LARGE SCALE GENOMIC DNA]</scope>
    <source>
        <strain evidence="2">S-12</strain>
        <strain evidence="5">s-12</strain>
    </source>
</reference>
<dbReference type="Pfam" id="PF14147">
    <property type="entry name" value="Spore_YhaL"/>
    <property type="match status" value="1"/>
</dbReference>
<dbReference type="AlphaFoldDB" id="A0A6B3VWZ1"/>
<dbReference type="Proteomes" id="UP000472971">
    <property type="component" value="Unassembled WGS sequence"/>
</dbReference>
<dbReference type="Proteomes" id="UP000570010">
    <property type="component" value="Unassembled WGS sequence"/>
</dbReference>
<sequence>MAIPIWIYFVLAGIAVSAYMTIKTAKEEKQRESELIEQEGEVYMHRLEEERTRKLEQASSETS</sequence>
<evidence type="ECO:0000313" key="3">
    <source>
        <dbReference type="EMBL" id="NEY80041.1"/>
    </source>
</evidence>
<evidence type="ECO:0000256" key="1">
    <source>
        <dbReference type="SAM" id="Phobius"/>
    </source>
</evidence>
<feature type="transmembrane region" description="Helical" evidence="1">
    <location>
        <begin position="6"/>
        <end position="22"/>
    </location>
</feature>
<evidence type="ECO:0000313" key="5">
    <source>
        <dbReference type="Proteomes" id="UP000570010"/>
    </source>
</evidence>
<evidence type="ECO:0000313" key="2">
    <source>
        <dbReference type="EMBL" id="MBA4535665.1"/>
    </source>
</evidence>
<proteinExistence type="predicted"/>
<keyword evidence="4" id="KW-1185">Reference proteome</keyword>